<name>A0ABW9KJ34_9BACT</name>
<keyword evidence="2" id="KW-0472">Membrane</keyword>
<reference evidence="5 6" key="1">
    <citation type="submission" date="2024-12" db="EMBL/GenBank/DDBJ databases">
        <authorList>
            <person name="Lee Y."/>
        </authorList>
    </citation>
    <scope>NUCLEOTIDE SEQUENCE [LARGE SCALE GENOMIC DNA]</scope>
    <source>
        <strain evidence="5 6">03SUJ4</strain>
    </source>
</reference>
<evidence type="ECO:0000313" key="5">
    <source>
        <dbReference type="EMBL" id="MFN2975807.1"/>
    </source>
</evidence>
<dbReference type="Proteomes" id="UP001634747">
    <property type="component" value="Unassembled WGS sequence"/>
</dbReference>
<dbReference type="EMBL" id="JBJYXY010000001">
    <property type="protein sequence ID" value="MFN2975807.1"/>
    <property type="molecule type" value="Genomic_DNA"/>
</dbReference>
<organism evidence="5 6">
    <name type="scientific">Terriglobus aquaticus</name>
    <dbReference type="NCBI Taxonomy" id="940139"/>
    <lineage>
        <taxon>Bacteria</taxon>
        <taxon>Pseudomonadati</taxon>
        <taxon>Acidobacteriota</taxon>
        <taxon>Terriglobia</taxon>
        <taxon>Terriglobales</taxon>
        <taxon>Acidobacteriaceae</taxon>
        <taxon>Terriglobus</taxon>
    </lineage>
</organism>
<evidence type="ECO:0000256" key="3">
    <source>
        <dbReference type="ARBA" id="ARBA00023237"/>
    </source>
</evidence>
<dbReference type="SUPFAM" id="SSF56935">
    <property type="entry name" value="Porins"/>
    <property type="match status" value="1"/>
</dbReference>
<keyword evidence="6" id="KW-1185">Reference proteome</keyword>
<accession>A0ABW9KJ34</accession>
<protein>
    <submittedName>
        <fullName evidence="5">TonB-dependent receptor domain-containing protein</fullName>
    </submittedName>
</protein>
<feature type="domain" description="TonB-dependent transporter Oar-like beta-barrel" evidence="4">
    <location>
        <begin position="17"/>
        <end position="712"/>
    </location>
</feature>
<dbReference type="InterPro" id="IPR036942">
    <property type="entry name" value="Beta-barrel_TonB_sf"/>
</dbReference>
<keyword evidence="3" id="KW-0998">Cell outer membrane</keyword>
<evidence type="ECO:0000259" key="4">
    <source>
        <dbReference type="Pfam" id="PF25183"/>
    </source>
</evidence>
<dbReference type="Pfam" id="PF25183">
    <property type="entry name" value="OMP_b-brl_4"/>
    <property type="match status" value="1"/>
</dbReference>
<sequence length="719" mass="78806">MLAPNPLSSQRFYPNIGSVFLLSYSNSLTDKVVMTAGFGWVGEINNQFNHLTGINSPVVQQSIISPNINFGGGQGYTSWGTSGSNTGSVNRKLGLDFVNNWLWTKGRHTFNIGGEIRRSFQDDNEEQTAGGQFNFSNHQTSIHDPGDANFKTFGNPFASFLLGLPDNALRSNSQELKLRNIDYSPYIQDDIKITPRLTVNLGLRWDIQVPFTEVHQNVVYFDANVQNPSAVNLGGQPLFGAVSRLGYNGQPSRVGTHFGHFGPRLGFAYKLNDKTVVQGGFSLAFLNGGAYEYGTNKVAVNYGNLLVGSFVRGTTNSYTSSYGQWDGNPLPNPQATPYNPSLGNGQNVNALNTSTDGFAPYSQQWNVNVQRQLPFRTFLTASWVGNRVIHLPSNLNPIDQLDPKYLALGAKLADVFQPGQTQLDGVNLPYGNFVKDFGGSATVAQALRPYPQFNNIMNNFEGFGTAYYQSLQVEVDKHLSNGLSFLVGYTLSRSLDNASSGFSSFVNGGINKYDQRPEWSISGADEPNTLKVSGTYELPLGPGKPFLNNKGVTGQLTGGWKIGWILDYEQGTPFGVVDGSSPLNGFNRPNRNASVPLKTASYDLVKKFLIGGKQGSAPQIFNPAAFTSTGSQYVIGTAKRNYSELRSPNYYNEAASLEKSFFLTERYRFTLKMDYFNLLNRTYLAGGTNTDLSNGSFGLFNPSTNTNNRQGQITGKFTF</sequence>
<proteinExistence type="predicted"/>
<dbReference type="RefSeq" id="WP_263412682.1">
    <property type="nucleotide sequence ID" value="NZ_BAABBH010000001.1"/>
</dbReference>
<evidence type="ECO:0000256" key="2">
    <source>
        <dbReference type="ARBA" id="ARBA00023136"/>
    </source>
</evidence>
<dbReference type="InterPro" id="IPR057601">
    <property type="entry name" value="Oar-like_b-barrel"/>
</dbReference>
<evidence type="ECO:0000256" key="1">
    <source>
        <dbReference type="ARBA" id="ARBA00004442"/>
    </source>
</evidence>
<evidence type="ECO:0000313" key="6">
    <source>
        <dbReference type="Proteomes" id="UP001634747"/>
    </source>
</evidence>
<keyword evidence="5" id="KW-0675">Receptor</keyword>
<gene>
    <name evidence="5" type="ORF">ACK2TP_08535</name>
</gene>
<comment type="subcellular location">
    <subcellularLocation>
        <location evidence="1">Cell outer membrane</location>
    </subcellularLocation>
</comment>
<comment type="caution">
    <text evidence="5">The sequence shown here is derived from an EMBL/GenBank/DDBJ whole genome shotgun (WGS) entry which is preliminary data.</text>
</comment>
<dbReference type="Gene3D" id="2.40.170.20">
    <property type="entry name" value="TonB-dependent receptor, beta-barrel domain"/>
    <property type="match status" value="1"/>
</dbReference>